<dbReference type="Gene3D" id="1.10.3720.10">
    <property type="entry name" value="MetI-like"/>
    <property type="match status" value="1"/>
</dbReference>
<evidence type="ECO:0000256" key="5">
    <source>
        <dbReference type="ARBA" id="ARBA00022989"/>
    </source>
</evidence>
<evidence type="ECO:0000256" key="6">
    <source>
        <dbReference type="ARBA" id="ARBA00023136"/>
    </source>
</evidence>
<keyword evidence="6 7" id="KW-0472">Membrane</keyword>
<feature type="transmembrane region" description="Helical" evidence="7">
    <location>
        <begin position="135"/>
        <end position="162"/>
    </location>
</feature>
<accession>A0A537J8R1</accession>
<sequence>MAPFISYRLLHSAIVVTGVLVLVSLMIHLVPGDPAQLMVGDAPVSAAQLRLIRHSLGLDRPLYQQLADDARRFAAGDLGRSLRSGRPIIDDLRAALPSTLSLSLAAMAFGLLVGVPAGVLASVRRGGWIDTAVTAFAVVGISLPSFWTGILLIVVFAIQLGWFPTSGQAGLRALVLPALTLGWYPAGALARVLRSSMLEVLRKDYVGVARAKGLRERVVVARHALRNALLPAVTLGSVQFGTLLSGAIVTETVFARDGIGRLVVDGILQRDFPVVQGVVLLIAVIYTLVNLITDVMYAWLDPRIRFS</sequence>
<keyword evidence="3" id="KW-1003">Cell membrane</keyword>
<evidence type="ECO:0000259" key="8">
    <source>
        <dbReference type="PROSITE" id="PS50928"/>
    </source>
</evidence>
<dbReference type="CDD" id="cd06261">
    <property type="entry name" value="TM_PBP2"/>
    <property type="match status" value="1"/>
</dbReference>
<feature type="transmembrane region" description="Helical" evidence="7">
    <location>
        <begin position="100"/>
        <end position="123"/>
    </location>
</feature>
<evidence type="ECO:0000313" key="9">
    <source>
        <dbReference type="EMBL" id="TMI79939.1"/>
    </source>
</evidence>
<dbReference type="AlphaFoldDB" id="A0A537J8R1"/>
<name>A0A537J8R1_9BACT</name>
<dbReference type="PANTHER" id="PTHR43163:SF6">
    <property type="entry name" value="DIPEPTIDE TRANSPORT SYSTEM PERMEASE PROTEIN DPPB-RELATED"/>
    <property type="match status" value="1"/>
</dbReference>
<dbReference type="InterPro" id="IPR035906">
    <property type="entry name" value="MetI-like_sf"/>
</dbReference>
<evidence type="ECO:0000256" key="1">
    <source>
        <dbReference type="ARBA" id="ARBA00004651"/>
    </source>
</evidence>
<dbReference type="SUPFAM" id="SSF161098">
    <property type="entry name" value="MetI-like"/>
    <property type="match status" value="1"/>
</dbReference>
<dbReference type="InterPro" id="IPR000515">
    <property type="entry name" value="MetI-like"/>
</dbReference>
<dbReference type="GO" id="GO:0005886">
    <property type="term" value="C:plasma membrane"/>
    <property type="evidence" value="ECO:0007669"/>
    <property type="project" value="UniProtKB-SubCell"/>
</dbReference>
<proteinExistence type="inferred from homology"/>
<keyword evidence="2 7" id="KW-0813">Transport</keyword>
<keyword evidence="5 7" id="KW-1133">Transmembrane helix</keyword>
<comment type="caution">
    <text evidence="9">The sequence shown here is derived from an EMBL/GenBank/DDBJ whole genome shotgun (WGS) entry which is preliminary data.</text>
</comment>
<evidence type="ECO:0000256" key="7">
    <source>
        <dbReference type="RuleBase" id="RU363032"/>
    </source>
</evidence>
<dbReference type="PROSITE" id="PS50928">
    <property type="entry name" value="ABC_TM1"/>
    <property type="match status" value="1"/>
</dbReference>
<feature type="transmembrane region" description="Helical" evidence="7">
    <location>
        <begin position="174"/>
        <end position="193"/>
    </location>
</feature>
<evidence type="ECO:0000256" key="2">
    <source>
        <dbReference type="ARBA" id="ARBA00022448"/>
    </source>
</evidence>
<keyword evidence="4 7" id="KW-0812">Transmembrane</keyword>
<organism evidence="9 10">
    <name type="scientific">Candidatus Segetimicrobium genomatis</name>
    <dbReference type="NCBI Taxonomy" id="2569760"/>
    <lineage>
        <taxon>Bacteria</taxon>
        <taxon>Bacillati</taxon>
        <taxon>Candidatus Sysuimicrobiota</taxon>
        <taxon>Candidatus Sysuimicrobiia</taxon>
        <taxon>Candidatus Sysuimicrobiales</taxon>
        <taxon>Candidatus Segetimicrobiaceae</taxon>
        <taxon>Candidatus Segetimicrobium</taxon>
    </lineage>
</organism>
<comment type="subcellular location">
    <subcellularLocation>
        <location evidence="1 7">Cell membrane</location>
        <topology evidence="1 7">Multi-pass membrane protein</topology>
    </subcellularLocation>
</comment>
<protein>
    <submittedName>
        <fullName evidence="9">ABC transporter permease</fullName>
    </submittedName>
</protein>
<evidence type="ECO:0000313" key="10">
    <source>
        <dbReference type="Proteomes" id="UP000318093"/>
    </source>
</evidence>
<feature type="transmembrane region" description="Helical" evidence="7">
    <location>
        <begin position="278"/>
        <end position="300"/>
    </location>
</feature>
<dbReference type="Proteomes" id="UP000318093">
    <property type="component" value="Unassembled WGS sequence"/>
</dbReference>
<dbReference type="Pfam" id="PF00528">
    <property type="entry name" value="BPD_transp_1"/>
    <property type="match status" value="1"/>
</dbReference>
<evidence type="ECO:0000256" key="3">
    <source>
        <dbReference type="ARBA" id="ARBA00022475"/>
    </source>
</evidence>
<dbReference type="GO" id="GO:0071916">
    <property type="term" value="F:dipeptide transmembrane transporter activity"/>
    <property type="evidence" value="ECO:0007669"/>
    <property type="project" value="TreeGrafter"/>
</dbReference>
<feature type="transmembrane region" description="Helical" evidence="7">
    <location>
        <begin position="9"/>
        <end position="30"/>
    </location>
</feature>
<dbReference type="Pfam" id="PF19300">
    <property type="entry name" value="BPD_transp_1_N"/>
    <property type="match status" value="1"/>
</dbReference>
<evidence type="ECO:0000256" key="4">
    <source>
        <dbReference type="ARBA" id="ARBA00022692"/>
    </source>
</evidence>
<comment type="similarity">
    <text evidence="7">Belongs to the binding-protein-dependent transport system permease family.</text>
</comment>
<dbReference type="EMBL" id="VBAN01000291">
    <property type="protein sequence ID" value="TMI79939.1"/>
    <property type="molecule type" value="Genomic_DNA"/>
</dbReference>
<feature type="domain" description="ABC transmembrane type-1" evidence="8">
    <location>
        <begin position="96"/>
        <end position="297"/>
    </location>
</feature>
<gene>
    <name evidence="9" type="ORF">E6H03_09320</name>
</gene>
<reference evidence="9 10" key="1">
    <citation type="journal article" date="2019" name="Nat. Microbiol.">
        <title>Mediterranean grassland soil C-N compound turnover is dependent on rainfall and depth, and is mediated by genomically divergent microorganisms.</title>
        <authorList>
            <person name="Diamond S."/>
            <person name="Andeer P.F."/>
            <person name="Li Z."/>
            <person name="Crits-Christoph A."/>
            <person name="Burstein D."/>
            <person name="Anantharaman K."/>
            <person name="Lane K.R."/>
            <person name="Thomas B.C."/>
            <person name="Pan C."/>
            <person name="Northen T.R."/>
            <person name="Banfield J.F."/>
        </authorList>
    </citation>
    <scope>NUCLEOTIDE SEQUENCE [LARGE SCALE GENOMIC DNA]</scope>
    <source>
        <strain evidence="9">NP_6</strain>
    </source>
</reference>
<dbReference type="InterPro" id="IPR045621">
    <property type="entry name" value="BPD_transp_1_N"/>
</dbReference>
<dbReference type="PANTHER" id="PTHR43163">
    <property type="entry name" value="DIPEPTIDE TRANSPORT SYSTEM PERMEASE PROTEIN DPPB-RELATED"/>
    <property type="match status" value="1"/>
</dbReference>